<accession>A0ABD5RQB0</accession>
<dbReference type="EMBL" id="JBHSQH010000001">
    <property type="protein sequence ID" value="MFC5972439.1"/>
    <property type="molecule type" value="Genomic_DNA"/>
</dbReference>
<sequence length="130" mass="14683">MNAAYVFRVRFHLDPAPDVDVSPERFETTMERSAAEPGQSGWLFFRDNLWRGEVNEPSYQREQAEAALGVPVDAVEFRELRTDREYRDALEAAIADELDSGTATFGNAETVERVVTNYLGSSVHVRPEDT</sequence>
<dbReference type="InterPro" id="IPR049798">
    <property type="entry name" value="LWR_salt"/>
</dbReference>
<dbReference type="NCBIfam" id="NF033910">
    <property type="entry name" value="LWR_salt"/>
    <property type="match status" value="1"/>
</dbReference>
<organism evidence="1 2">
    <name type="scientific">Halomarina salina</name>
    <dbReference type="NCBI Taxonomy" id="1872699"/>
    <lineage>
        <taxon>Archaea</taxon>
        <taxon>Methanobacteriati</taxon>
        <taxon>Methanobacteriota</taxon>
        <taxon>Stenosarchaea group</taxon>
        <taxon>Halobacteria</taxon>
        <taxon>Halobacteriales</taxon>
        <taxon>Natronomonadaceae</taxon>
        <taxon>Halomarina</taxon>
    </lineage>
</organism>
<proteinExistence type="predicted"/>
<keyword evidence="2" id="KW-1185">Reference proteome</keyword>
<reference evidence="1 2" key="1">
    <citation type="journal article" date="2019" name="Int. J. Syst. Evol. Microbiol.">
        <title>The Global Catalogue of Microorganisms (GCM) 10K type strain sequencing project: providing services to taxonomists for standard genome sequencing and annotation.</title>
        <authorList>
            <consortium name="The Broad Institute Genomics Platform"/>
            <consortium name="The Broad Institute Genome Sequencing Center for Infectious Disease"/>
            <person name="Wu L."/>
            <person name="Ma J."/>
        </authorList>
    </citation>
    <scope>NUCLEOTIDE SEQUENCE [LARGE SCALE GENOMIC DNA]</scope>
    <source>
        <strain evidence="1 2">CGMCC 1.12543</strain>
    </source>
</reference>
<dbReference type="Proteomes" id="UP001596099">
    <property type="component" value="Unassembled WGS sequence"/>
</dbReference>
<gene>
    <name evidence="1" type="primary">lwrS</name>
    <name evidence="1" type="ORF">ACFPYI_13950</name>
</gene>
<comment type="caution">
    <text evidence="1">The sequence shown here is derived from an EMBL/GenBank/DDBJ whole genome shotgun (WGS) entry which is preliminary data.</text>
</comment>
<dbReference type="Pfam" id="PF26423">
    <property type="entry name" value="LWR_salt"/>
    <property type="match status" value="1"/>
</dbReference>
<dbReference type="AlphaFoldDB" id="A0ABD5RQB0"/>
<name>A0ABD5RQB0_9EURY</name>
<protein>
    <submittedName>
        <fullName evidence="1">LWR-salt protein</fullName>
    </submittedName>
</protein>
<evidence type="ECO:0000313" key="2">
    <source>
        <dbReference type="Proteomes" id="UP001596099"/>
    </source>
</evidence>
<evidence type="ECO:0000313" key="1">
    <source>
        <dbReference type="EMBL" id="MFC5972439.1"/>
    </source>
</evidence>
<dbReference type="RefSeq" id="WP_247415752.1">
    <property type="nucleotide sequence ID" value="NZ_JALLGW010000001.1"/>
</dbReference>